<evidence type="ECO:0000256" key="4">
    <source>
        <dbReference type="PIRSR" id="PIRSR602157-1"/>
    </source>
</evidence>
<evidence type="ECO:0000256" key="2">
    <source>
        <dbReference type="ARBA" id="ARBA00022525"/>
    </source>
</evidence>
<dbReference type="InterPro" id="IPR002157">
    <property type="entry name" value="Cbl-bd_prot"/>
</dbReference>
<comment type="subcellular location">
    <subcellularLocation>
        <location evidence="1">Secreted</location>
    </subcellularLocation>
</comment>
<feature type="disulfide bond" evidence="5">
    <location>
        <begin position="113"/>
        <end position="152"/>
    </location>
</feature>
<dbReference type="GO" id="GO:0031419">
    <property type="term" value="F:cobalamin binding"/>
    <property type="evidence" value="ECO:0007669"/>
    <property type="project" value="InterPro"/>
</dbReference>
<feature type="binding site" evidence="4">
    <location>
        <position position="185"/>
    </location>
    <ligand>
        <name>cyanocob(III)alamin</name>
        <dbReference type="ChEBI" id="CHEBI:17439"/>
    </ligand>
</feature>
<dbReference type="PANTHER" id="PTHR10559">
    <property type="entry name" value="TRANSCOBALAMIN-1/GASTRIC INTRINSIC FACTOR"/>
    <property type="match status" value="1"/>
</dbReference>
<dbReference type="AlphaFoldDB" id="A0A4Y2JTH7"/>
<keyword evidence="3" id="KW-0732">Signal</keyword>
<gene>
    <name evidence="6" type="ORF">AVEN_45857_1</name>
</gene>
<keyword evidence="5" id="KW-1015">Disulfide bond</keyword>
<keyword evidence="7" id="KW-1185">Reference proteome</keyword>
<dbReference type="SUPFAM" id="SSF48239">
    <property type="entry name" value="Terpenoid cyclases/Protein prenyltransferases"/>
    <property type="match status" value="1"/>
</dbReference>
<evidence type="ECO:0000313" key="6">
    <source>
        <dbReference type="EMBL" id="GBM92828.1"/>
    </source>
</evidence>
<name>A0A4Y2JTH7_ARAVE</name>
<dbReference type="InterPro" id="IPR051588">
    <property type="entry name" value="Cobalamin_Transport"/>
</dbReference>
<dbReference type="Gene3D" id="1.50.10.20">
    <property type="match status" value="1"/>
</dbReference>
<dbReference type="OrthoDB" id="6431416at2759"/>
<organism evidence="6 7">
    <name type="scientific">Araneus ventricosus</name>
    <name type="common">Orbweaver spider</name>
    <name type="synonym">Epeira ventricosa</name>
    <dbReference type="NCBI Taxonomy" id="182803"/>
    <lineage>
        <taxon>Eukaryota</taxon>
        <taxon>Metazoa</taxon>
        <taxon>Ecdysozoa</taxon>
        <taxon>Arthropoda</taxon>
        <taxon>Chelicerata</taxon>
        <taxon>Arachnida</taxon>
        <taxon>Araneae</taxon>
        <taxon>Araneomorphae</taxon>
        <taxon>Entelegynae</taxon>
        <taxon>Araneoidea</taxon>
        <taxon>Araneidae</taxon>
        <taxon>Araneus</taxon>
    </lineage>
</organism>
<dbReference type="InterPro" id="IPR008930">
    <property type="entry name" value="Terpenoid_cyclase/PrenylTrfase"/>
</dbReference>
<sequence length="271" mass="31305">MRYRAQNWIHQLRNEDQPTRKWGSDMGRISVALYLSNHSNFQENRTIRDEISYELNLDLLSKLALTELAYYINAFLVTCIDPRKFHVLDLVSELRKRVDAQNYTNPSAMLALCNAGERITERDVEKLINVFWKAYREFWTVTQALAVLALACAAKQPHEVFDMDEITELTMELKKRQYQNGTVENLKTTALVLQALFASEKETDEENFEEEKALRQILRSQKENGSFGNLLNTYYVLPVLGYRSLVNISSSHCKAPVIHGNSMIICFFPAP</sequence>
<dbReference type="GO" id="GO:0005615">
    <property type="term" value="C:extracellular space"/>
    <property type="evidence" value="ECO:0007669"/>
    <property type="project" value="TreeGrafter"/>
</dbReference>
<keyword evidence="4" id="KW-0170">Cobalt</keyword>
<dbReference type="GO" id="GO:0015889">
    <property type="term" value="P:cobalamin transport"/>
    <property type="evidence" value="ECO:0007669"/>
    <property type="project" value="InterPro"/>
</dbReference>
<dbReference type="PANTHER" id="PTHR10559:SF18">
    <property type="entry name" value="TRANSCOBALAMIN II"/>
    <property type="match status" value="1"/>
</dbReference>
<comment type="caution">
    <text evidence="6">The sequence shown here is derived from an EMBL/GenBank/DDBJ whole genome shotgun (WGS) entry which is preliminary data.</text>
</comment>
<dbReference type="Pfam" id="PF01122">
    <property type="entry name" value="Cobalamin_bind"/>
    <property type="match status" value="1"/>
</dbReference>
<evidence type="ECO:0000256" key="3">
    <source>
        <dbReference type="ARBA" id="ARBA00022729"/>
    </source>
</evidence>
<dbReference type="Proteomes" id="UP000499080">
    <property type="component" value="Unassembled WGS sequence"/>
</dbReference>
<protein>
    <submittedName>
        <fullName evidence="6">Uncharacterized protein</fullName>
    </submittedName>
</protein>
<dbReference type="EMBL" id="BGPR01003822">
    <property type="protein sequence ID" value="GBM92828.1"/>
    <property type="molecule type" value="Genomic_DNA"/>
</dbReference>
<reference evidence="6 7" key="1">
    <citation type="journal article" date="2019" name="Sci. Rep.">
        <title>Orb-weaving spider Araneus ventricosus genome elucidates the spidroin gene catalogue.</title>
        <authorList>
            <person name="Kono N."/>
            <person name="Nakamura H."/>
            <person name="Ohtoshi R."/>
            <person name="Moran D.A.P."/>
            <person name="Shinohara A."/>
            <person name="Yoshida Y."/>
            <person name="Fujiwara M."/>
            <person name="Mori M."/>
            <person name="Tomita M."/>
            <person name="Arakawa K."/>
        </authorList>
    </citation>
    <scope>NUCLEOTIDE SEQUENCE [LARGE SCALE GENOMIC DNA]</scope>
</reference>
<evidence type="ECO:0000256" key="5">
    <source>
        <dbReference type="PIRSR" id="PIRSR602157-2"/>
    </source>
</evidence>
<keyword evidence="2" id="KW-0964">Secreted</keyword>
<evidence type="ECO:0000256" key="1">
    <source>
        <dbReference type="ARBA" id="ARBA00004613"/>
    </source>
</evidence>
<evidence type="ECO:0000313" key="7">
    <source>
        <dbReference type="Proteomes" id="UP000499080"/>
    </source>
</evidence>
<accession>A0A4Y2JTH7</accession>
<proteinExistence type="predicted"/>